<dbReference type="OrthoDB" id="1938621at2759"/>
<dbReference type="EMBL" id="KV454292">
    <property type="protein sequence ID" value="ODQ74317.1"/>
    <property type="molecule type" value="Genomic_DNA"/>
</dbReference>
<comment type="similarity">
    <text evidence="2">Belongs to the HesB/IscA family.</text>
</comment>
<dbReference type="GO" id="GO:0005506">
    <property type="term" value="F:iron ion binding"/>
    <property type="evidence" value="ECO:0007669"/>
    <property type="project" value="EnsemblFungi"/>
</dbReference>
<reference evidence="7 8" key="1">
    <citation type="journal article" date="2016" name="Proc. Natl. Acad. Sci. U.S.A.">
        <title>Comparative genomics of biotechnologically important yeasts.</title>
        <authorList>
            <person name="Riley R."/>
            <person name="Haridas S."/>
            <person name="Wolfe K.H."/>
            <person name="Lopes M.R."/>
            <person name="Hittinger C.T."/>
            <person name="Goeker M."/>
            <person name="Salamov A.A."/>
            <person name="Wisecaver J.H."/>
            <person name="Long T.M."/>
            <person name="Calvey C.H."/>
            <person name="Aerts A.L."/>
            <person name="Barry K.W."/>
            <person name="Choi C."/>
            <person name="Clum A."/>
            <person name="Coughlan A.Y."/>
            <person name="Deshpande S."/>
            <person name="Douglass A.P."/>
            <person name="Hanson S.J."/>
            <person name="Klenk H.-P."/>
            <person name="LaButti K.M."/>
            <person name="Lapidus A."/>
            <person name="Lindquist E.A."/>
            <person name="Lipzen A.M."/>
            <person name="Meier-Kolthoff J.P."/>
            <person name="Ohm R.A."/>
            <person name="Otillar R.P."/>
            <person name="Pangilinan J.L."/>
            <person name="Peng Y."/>
            <person name="Rokas A."/>
            <person name="Rosa C.A."/>
            <person name="Scheuner C."/>
            <person name="Sibirny A.A."/>
            <person name="Slot J.C."/>
            <person name="Stielow J.B."/>
            <person name="Sun H."/>
            <person name="Kurtzman C.P."/>
            <person name="Blackwell M."/>
            <person name="Grigoriev I.V."/>
            <person name="Jeffries T.W."/>
        </authorList>
    </citation>
    <scope>NUCLEOTIDE SEQUENCE [LARGE SCALE GENOMIC DNA]</scope>
    <source>
        <strain evidence="7 8">NRRL Y-11557</strain>
    </source>
</reference>
<keyword evidence="8" id="KW-1185">Reference proteome</keyword>
<evidence type="ECO:0000259" key="6">
    <source>
        <dbReference type="Pfam" id="PF01521"/>
    </source>
</evidence>
<dbReference type="InterPro" id="IPR035903">
    <property type="entry name" value="HesB-like_dom_sf"/>
</dbReference>
<dbReference type="Gene3D" id="2.60.300.12">
    <property type="entry name" value="HesB-like domain"/>
    <property type="match status" value="1"/>
</dbReference>
<evidence type="ECO:0000313" key="8">
    <source>
        <dbReference type="Proteomes" id="UP000094385"/>
    </source>
</evidence>
<dbReference type="Proteomes" id="UP000094385">
    <property type="component" value="Unassembled WGS sequence"/>
</dbReference>
<dbReference type="GO" id="GO:0005758">
    <property type="term" value="C:mitochondrial intermembrane space"/>
    <property type="evidence" value="ECO:0007669"/>
    <property type="project" value="EnsemblFungi"/>
</dbReference>
<keyword evidence="4" id="KW-0408">Iron</keyword>
<organism evidence="7 8">
    <name type="scientific">Lipomyces starkeyi NRRL Y-11557</name>
    <dbReference type="NCBI Taxonomy" id="675824"/>
    <lineage>
        <taxon>Eukaryota</taxon>
        <taxon>Fungi</taxon>
        <taxon>Dikarya</taxon>
        <taxon>Ascomycota</taxon>
        <taxon>Saccharomycotina</taxon>
        <taxon>Lipomycetes</taxon>
        <taxon>Lipomycetales</taxon>
        <taxon>Lipomycetaceae</taxon>
        <taxon>Lipomyces</taxon>
    </lineage>
</organism>
<proteinExistence type="inferred from homology"/>
<dbReference type="AlphaFoldDB" id="A0A1E3QBC1"/>
<dbReference type="NCBIfam" id="TIGR00049">
    <property type="entry name" value="iron-sulfur cluster assembly accessory protein"/>
    <property type="match status" value="1"/>
</dbReference>
<keyword evidence="5" id="KW-0496">Mitochondrion</keyword>
<dbReference type="SUPFAM" id="SSF89360">
    <property type="entry name" value="HesB-like domain"/>
    <property type="match status" value="1"/>
</dbReference>
<evidence type="ECO:0000256" key="4">
    <source>
        <dbReference type="ARBA" id="ARBA00023004"/>
    </source>
</evidence>
<dbReference type="Pfam" id="PF01521">
    <property type="entry name" value="Fe-S_biosyn"/>
    <property type="match status" value="1"/>
</dbReference>
<sequence length="127" mass="13914">MICNPKQDDEGNEMLVYITPRAAARLNAITKSDNNPNLFLRVTVESGGCHGFQYLMGLKDTLDPKEDTIFNLNGAKVVMDEMSLGILKDSTIDYTTELIGSQFKIINNPRASSSCGCGTSFDIDLSK</sequence>
<evidence type="ECO:0000256" key="3">
    <source>
        <dbReference type="ARBA" id="ARBA00022723"/>
    </source>
</evidence>
<gene>
    <name evidence="7" type="ORF">LIPSTDRAFT_51246</name>
</gene>
<dbReference type="FunFam" id="2.60.300.12:FF:000006">
    <property type="entry name" value="Iron-sulfur cluster assembly 2 mitochondrial"/>
    <property type="match status" value="1"/>
</dbReference>
<dbReference type="STRING" id="675824.A0A1E3QBC1"/>
<keyword evidence="3" id="KW-0479">Metal-binding</keyword>
<dbReference type="GO" id="GO:0009102">
    <property type="term" value="P:biotin biosynthetic process"/>
    <property type="evidence" value="ECO:0007669"/>
    <property type="project" value="EnsemblFungi"/>
</dbReference>
<accession>A0A1E3QBC1</accession>
<evidence type="ECO:0000256" key="5">
    <source>
        <dbReference type="ARBA" id="ARBA00023128"/>
    </source>
</evidence>
<dbReference type="PANTHER" id="PTHR43011:SF1">
    <property type="entry name" value="IRON-SULFUR CLUSTER ASSEMBLY 2 HOMOLOG, MITOCHONDRIAL"/>
    <property type="match status" value="1"/>
</dbReference>
<feature type="domain" description="Core" evidence="6">
    <location>
        <begin position="14"/>
        <end position="118"/>
    </location>
</feature>
<dbReference type="GO" id="GO:0120510">
    <property type="term" value="C:mitochondrial [4Fe-4S] assembly complex"/>
    <property type="evidence" value="ECO:0007669"/>
    <property type="project" value="UniProtKB-ARBA"/>
</dbReference>
<name>A0A1E3QBC1_LIPST</name>
<dbReference type="InterPro" id="IPR000361">
    <property type="entry name" value="ATAP_core_dom"/>
</dbReference>
<evidence type="ECO:0000313" key="7">
    <source>
        <dbReference type="EMBL" id="ODQ74317.1"/>
    </source>
</evidence>
<protein>
    <recommendedName>
        <fullName evidence="6">Core domain-containing protein</fullName>
    </recommendedName>
</protein>
<dbReference type="PANTHER" id="PTHR43011">
    <property type="entry name" value="IRON-SULFUR CLUSTER ASSEMBLY 2 HOMOLOG, MITOCHONDRIAL"/>
    <property type="match status" value="1"/>
</dbReference>
<evidence type="ECO:0000256" key="1">
    <source>
        <dbReference type="ARBA" id="ARBA00004173"/>
    </source>
</evidence>
<evidence type="ECO:0000256" key="2">
    <source>
        <dbReference type="ARBA" id="ARBA00006718"/>
    </source>
</evidence>
<dbReference type="GO" id="GO:0005759">
    <property type="term" value="C:mitochondrial matrix"/>
    <property type="evidence" value="ECO:0007669"/>
    <property type="project" value="EnsemblFungi"/>
</dbReference>
<dbReference type="GO" id="GO:0051537">
    <property type="term" value="F:2 iron, 2 sulfur cluster binding"/>
    <property type="evidence" value="ECO:0007669"/>
    <property type="project" value="TreeGrafter"/>
</dbReference>
<dbReference type="GO" id="GO:0051539">
    <property type="term" value="F:4 iron, 4 sulfur cluster binding"/>
    <property type="evidence" value="ECO:0007669"/>
    <property type="project" value="TreeGrafter"/>
</dbReference>
<dbReference type="GO" id="GO:0044572">
    <property type="term" value="P:[4Fe-4S] cluster assembly"/>
    <property type="evidence" value="ECO:0007669"/>
    <property type="project" value="EnsemblFungi"/>
</dbReference>
<comment type="subcellular location">
    <subcellularLocation>
        <location evidence="1">Mitochondrion</location>
    </subcellularLocation>
</comment>
<dbReference type="InterPro" id="IPR016092">
    <property type="entry name" value="ATAP"/>
</dbReference>